<accession>A0A8T4GGT3</accession>
<reference evidence="1" key="1">
    <citation type="submission" date="2021-03" db="EMBL/GenBank/DDBJ databases">
        <title>Genomic Encyclopedia of Type Strains, Phase IV (KMG-IV): sequencing the most valuable type-strain genomes for metagenomic binning, comparative biology and taxonomic classification.</title>
        <authorList>
            <person name="Goeker M."/>
        </authorList>
    </citation>
    <scope>NUCLEOTIDE SEQUENCE</scope>
    <source>
        <strain evidence="1">DSM 23564</strain>
    </source>
</reference>
<dbReference type="EMBL" id="JAGGKQ010000014">
    <property type="protein sequence ID" value="MBP1922939.1"/>
    <property type="molecule type" value="Genomic_DNA"/>
</dbReference>
<name>A0A8T4GGT3_9EURY</name>
<proteinExistence type="predicted"/>
<gene>
    <name evidence="1" type="ORF">J2751_001972</name>
</gene>
<organism evidence="1 2">
    <name type="scientific">Halorubrum alkaliphilum</name>
    <dbReference type="NCBI Taxonomy" id="261290"/>
    <lineage>
        <taxon>Archaea</taxon>
        <taxon>Methanobacteriati</taxon>
        <taxon>Methanobacteriota</taxon>
        <taxon>Stenosarchaea group</taxon>
        <taxon>Halobacteria</taxon>
        <taxon>Halobacteriales</taxon>
        <taxon>Haloferacaceae</taxon>
        <taxon>Halorubrum</taxon>
    </lineage>
</organism>
<evidence type="ECO:0000313" key="1">
    <source>
        <dbReference type="EMBL" id="MBP1922939.1"/>
    </source>
</evidence>
<keyword evidence="2" id="KW-1185">Reference proteome</keyword>
<dbReference type="AlphaFoldDB" id="A0A8T4GGT3"/>
<protein>
    <submittedName>
        <fullName evidence="1">Uncharacterized protein</fullName>
    </submittedName>
</protein>
<sequence>MGRVTGQEDRVETWIDLTEENLQNSLDRLAGDDQ</sequence>
<dbReference type="Proteomes" id="UP000823588">
    <property type="component" value="Unassembled WGS sequence"/>
</dbReference>
<comment type="caution">
    <text evidence="1">The sequence shown here is derived from an EMBL/GenBank/DDBJ whole genome shotgun (WGS) entry which is preliminary data.</text>
</comment>
<evidence type="ECO:0000313" key="2">
    <source>
        <dbReference type="Proteomes" id="UP000823588"/>
    </source>
</evidence>